<evidence type="ECO:0000313" key="6">
    <source>
        <dbReference type="Proteomes" id="UP000633814"/>
    </source>
</evidence>
<dbReference type="EMBL" id="JAEINI020000002">
    <property type="protein sequence ID" value="MCB5226079.1"/>
    <property type="molecule type" value="Genomic_DNA"/>
</dbReference>
<gene>
    <name evidence="5" type="primary">rfaH</name>
    <name evidence="5" type="ORF">JAO78_004550</name>
</gene>
<dbReference type="RefSeq" id="WP_226750169.1">
    <property type="nucleotide sequence ID" value="NZ_JAEINI020000002.1"/>
</dbReference>
<comment type="caution">
    <text evidence="5">The sequence shown here is derived from an EMBL/GenBank/DDBJ whole genome shotgun (WGS) entry which is preliminary data.</text>
</comment>
<dbReference type="InterPro" id="IPR010215">
    <property type="entry name" value="Transcription_antiterm_RfaH"/>
</dbReference>
<keyword evidence="3" id="KW-0804">Transcription</keyword>
<feature type="domain" description="NusG-like N-terminal" evidence="4">
    <location>
        <begin position="1"/>
        <end position="99"/>
    </location>
</feature>
<keyword evidence="2" id="KW-0805">Transcription regulation</keyword>
<dbReference type="InterPro" id="IPR043425">
    <property type="entry name" value="NusG-like"/>
</dbReference>
<dbReference type="Proteomes" id="UP000633814">
    <property type="component" value="Unassembled WGS sequence"/>
</dbReference>
<dbReference type="InterPro" id="IPR036735">
    <property type="entry name" value="NGN_dom_sf"/>
</dbReference>
<keyword evidence="1" id="KW-0889">Transcription antitermination</keyword>
<dbReference type="Pfam" id="PF02357">
    <property type="entry name" value="NusG"/>
    <property type="match status" value="1"/>
</dbReference>
<evidence type="ECO:0000313" key="5">
    <source>
        <dbReference type="EMBL" id="MCB5226079.1"/>
    </source>
</evidence>
<evidence type="ECO:0000259" key="4">
    <source>
        <dbReference type="SMART" id="SM00738"/>
    </source>
</evidence>
<name>A0ABS8C178_9ALTE</name>
<dbReference type="PANTHER" id="PTHR30265">
    <property type="entry name" value="RHO-INTERACTING TRANSCRIPTION TERMINATION FACTOR NUSG"/>
    <property type="match status" value="1"/>
</dbReference>
<reference evidence="5 6" key="1">
    <citation type="submission" date="2021-10" db="EMBL/GenBank/DDBJ databases">
        <title>Alishewanella koreense sp. nov. isolated from seawater of southwestern coast in South Korea and the proposal for the reclassification of Rheinheimera perlucida and Rheinheimera tuosuensis as Arsukibacterium perlucida and Arsukibacterium tuosuensis.</title>
        <authorList>
            <person name="Kim K.H."/>
            <person name="Ruan W."/>
            <person name="Kim K.R."/>
            <person name="Baek J.H."/>
            <person name="Jeon C.O."/>
        </authorList>
    </citation>
    <scope>NUCLEOTIDE SEQUENCE [LARGE SCALE GENOMIC DNA]</scope>
    <source>
        <strain evidence="5 6">16-MA</strain>
    </source>
</reference>
<dbReference type="CDD" id="cd09892">
    <property type="entry name" value="NGN_SP_RfaH"/>
    <property type="match status" value="1"/>
</dbReference>
<dbReference type="PANTHER" id="PTHR30265:SF7">
    <property type="entry name" value="TRANSCRIPTION ANTITERMINATION PROTEIN RFAH"/>
    <property type="match status" value="1"/>
</dbReference>
<dbReference type="NCBIfam" id="TIGR01955">
    <property type="entry name" value="RfaH"/>
    <property type="match status" value="1"/>
</dbReference>
<evidence type="ECO:0000256" key="1">
    <source>
        <dbReference type="ARBA" id="ARBA00022814"/>
    </source>
</evidence>
<dbReference type="SUPFAM" id="SSF82679">
    <property type="entry name" value="N-utilization substance G protein NusG, N-terminal domain"/>
    <property type="match status" value="1"/>
</dbReference>
<keyword evidence="6" id="KW-1185">Reference proteome</keyword>
<organism evidence="5 6">
    <name type="scientific">Alishewanella maricola</name>
    <dbReference type="NCBI Taxonomy" id="2795740"/>
    <lineage>
        <taxon>Bacteria</taxon>
        <taxon>Pseudomonadati</taxon>
        <taxon>Pseudomonadota</taxon>
        <taxon>Gammaproteobacteria</taxon>
        <taxon>Alteromonadales</taxon>
        <taxon>Alteromonadaceae</taxon>
        <taxon>Alishewanella</taxon>
    </lineage>
</organism>
<dbReference type="NCBIfam" id="NF006534">
    <property type="entry name" value="PRK09014.1"/>
    <property type="match status" value="1"/>
</dbReference>
<proteinExistence type="predicted"/>
<protein>
    <submittedName>
        <fullName evidence="5">Transcription/translation regulatory transformer protein RfaH</fullName>
    </submittedName>
</protein>
<sequence>MENWYLLYSKPKQEARAQQHLANQGFESFVPHIHISKIRAGKTSTKAEPLFPRYIFLKADSDINLGAIRSTRGVAGFVKFGQTLATVPAELIRALLTRQIQLQQEAPEHIFKPGQQLDVLAGPFASLNAVFQQADGDSRSIILVNFLGQQVKLAINNKDLAVTPSVSSN</sequence>
<dbReference type="InterPro" id="IPR006645">
    <property type="entry name" value="NGN-like_dom"/>
</dbReference>
<accession>A0ABS8C178</accession>
<dbReference type="SMART" id="SM00738">
    <property type="entry name" value="NGN"/>
    <property type="match status" value="1"/>
</dbReference>
<evidence type="ECO:0000256" key="2">
    <source>
        <dbReference type="ARBA" id="ARBA00023015"/>
    </source>
</evidence>
<dbReference type="Gene3D" id="3.30.70.940">
    <property type="entry name" value="NusG, N-terminal domain"/>
    <property type="match status" value="1"/>
</dbReference>
<evidence type="ECO:0000256" key="3">
    <source>
        <dbReference type="ARBA" id="ARBA00023163"/>
    </source>
</evidence>